<keyword evidence="3" id="KW-1185">Reference proteome</keyword>
<dbReference type="Gene3D" id="2.40.10.170">
    <property type="match status" value="1"/>
</dbReference>
<evidence type="ECO:0000313" key="3">
    <source>
        <dbReference type="Proteomes" id="UP000245765"/>
    </source>
</evidence>
<organism evidence="2 3">
    <name type="scientific">Falsiroseomonas bella</name>
    <dbReference type="NCBI Taxonomy" id="2184016"/>
    <lineage>
        <taxon>Bacteria</taxon>
        <taxon>Pseudomonadati</taxon>
        <taxon>Pseudomonadota</taxon>
        <taxon>Alphaproteobacteria</taxon>
        <taxon>Acetobacterales</taxon>
        <taxon>Roseomonadaceae</taxon>
        <taxon>Falsiroseomonas</taxon>
    </lineage>
</organism>
<dbReference type="SMART" id="SM01058">
    <property type="entry name" value="CarD_TRCF"/>
    <property type="match status" value="1"/>
</dbReference>
<sequence length="196" mass="20664">MEPAAMPKPDAARTATQPAAKSKDLAGFVVGDAVMHPAHGVGRVTGESTATVGGETLELVHFAFGEGRLLLRVPRAKVTVNGIRRLAGGALINEALDVLTTTPRGAVRGITWARRAAELQAKLNSGDPRKVAEVLRDLGRNVNNPERSFSERQIFEAALERLAVEIAAVENITRDEAVAKIAQRVPVAPTPVAAAA</sequence>
<evidence type="ECO:0000259" key="1">
    <source>
        <dbReference type="SMART" id="SM01058"/>
    </source>
</evidence>
<comment type="caution">
    <text evidence="2">The sequence shown here is derived from an EMBL/GenBank/DDBJ whole genome shotgun (WGS) entry which is preliminary data.</text>
</comment>
<dbReference type="EMBL" id="QGNA01000005">
    <property type="protein sequence ID" value="PWS34873.1"/>
    <property type="molecule type" value="Genomic_DNA"/>
</dbReference>
<dbReference type="Gene3D" id="1.20.58.1290">
    <property type="entry name" value="CarD-like, C-terminal domain"/>
    <property type="match status" value="1"/>
</dbReference>
<dbReference type="SUPFAM" id="SSF141259">
    <property type="entry name" value="CarD-like"/>
    <property type="match status" value="1"/>
</dbReference>
<proteinExistence type="predicted"/>
<dbReference type="InterPro" id="IPR048792">
    <property type="entry name" value="CarD_C"/>
</dbReference>
<reference evidence="3" key="1">
    <citation type="submission" date="2018-05" db="EMBL/GenBank/DDBJ databases">
        <authorList>
            <person name="Du Z."/>
            <person name="Wang X."/>
        </authorList>
    </citation>
    <scope>NUCLEOTIDE SEQUENCE [LARGE SCALE GENOMIC DNA]</scope>
    <source>
        <strain evidence="3">CQN31</strain>
    </source>
</reference>
<dbReference type="PANTHER" id="PTHR38447:SF1">
    <property type="entry name" value="RNA POLYMERASE-BINDING TRANSCRIPTION FACTOR CARD"/>
    <property type="match status" value="1"/>
</dbReference>
<dbReference type="Pfam" id="PF02559">
    <property type="entry name" value="CarD_TRCF_RID"/>
    <property type="match status" value="1"/>
</dbReference>
<dbReference type="InterPro" id="IPR036101">
    <property type="entry name" value="CarD-like/TRCF_RID_sf"/>
</dbReference>
<dbReference type="Proteomes" id="UP000245765">
    <property type="component" value="Unassembled WGS sequence"/>
</dbReference>
<dbReference type="InterPro" id="IPR042215">
    <property type="entry name" value="CarD-like_C"/>
</dbReference>
<dbReference type="PANTHER" id="PTHR38447">
    <property type="entry name" value="TRANSCRIPTION FACTOR YDEB-RELATED"/>
    <property type="match status" value="1"/>
</dbReference>
<feature type="domain" description="CarD-like/TRCF RNAP-interacting" evidence="1">
    <location>
        <begin position="27"/>
        <end position="139"/>
    </location>
</feature>
<gene>
    <name evidence="2" type="ORF">DFH01_21210</name>
</gene>
<evidence type="ECO:0000313" key="2">
    <source>
        <dbReference type="EMBL" id="PWS34873.1"/>
    </source>
</evidence>
<dbReference type="GO" id="GO:0009303">
    <property type="term" value="P:rRNA transcription"/>
    <property type="evidence" value="ECO:0007669"/>
    <property type="project" value="TreeGrafter"/>
</dbReference>
<dbReference type="AlphaFoldDB" id="A0A317F8Y0"/>
<protein>
    <submittedName>
        <fullName evidence="2">CarD family transcriptional regulator</fullName>
    </submittedName>
</protein>
<name>A0A317F8Y0_9PROT</name>
<accession>A0A317F8Y0</accession>
<dbReference type="InterPro" id="IPR003711">
    <property type="entry name" value="CarD-like/TRCF_RID"/>
</dbReference>
<dbReference type="InterPro" id="IPR052531">
    <property type="entry name" value="CarD-like_regulator"/>
</dbReference>
<dbReference type="Pfam" id="PF21095">
    <property type="entry name" value="CarD_C"/>
    <property type="match status" value="1"/>
</dbReference>